<dbReference type="InParanoid" id="A0A7I4EWD9"/>
<sequence length="57" mass="6578">MLQRSLRHWFLKTPTLAAVASRVACQFRFFKSRSQATSVLSGAIIIPFVEFLFKINF</sequence>
<accession>A0A7I4EWD9</accession>
<protein>
    <submittedName>
        <fullName evidence="1">Uncharacterized protein</fullName>
    </submittedName>
</protein>
<dbReference type="AlphaFoldDB" id="A0A7I4EWD9"/>
<evidence type="ECO:0000313" key="2">
    <source>
        <dbReference type="Proteomes" id="UP000006727"/>
    </source>
</evidence>
<reference evidence="1" key="3">
    <citation type="submission" date="2020-12" db="UniProtKB">
        <authorList>
            <consortium name="EnsemblPlants"/>
        </authorList>
    </citation>
    <scope>IDENTIFICATION</scope>
</reference>
<dbReference type="Gramene" id="Pp3c14_23260V3.2">
    <property type="protein sequence ID" value="PAC:32963232.CDS.1"/>
    <property type="gene ID" value="Pp3c14_23260"/>
</dbReference>
<reference evidence="1 2" key="2">
    <citation type="journal article" date="2018" name="Plant J.">
        <title>The Physcomitrella patens chromosome-scale assembly reveals moss genome structure and evolution.</title>
        <authorList>
            <person name="Lang D."/>
            <person name="Ullrich K.K."/>
            <person name="Murat F."/>
            <person name="Fuchs J."/>
            <person name="Jenkins J."/>
            <person name="Haas F.B."/>
            <person name="Piednoel M."/>
            <person name="Gundlach H."/>
            <person name="Van Bel M."/>
            <person name="Meyberg R."/>
            <person name="Vives C."/>
            <person name="Morata J."/>
            <person name="Symeonidi A."/>
            <person name="Hiss M."/>
            <person name="Muchero W."/>
            <person name="Kamisugi Y."/>
            <person name="Saleh O."/>
            <person name="Blanc G."/>
            <person name="Decker E.L."/>
            <person name="van Gessel N."/>
            <person name="Grimwood J."/>
            <person name="Hayes R.D."/>
            <person name="Graham S.W."/>
            <person name="Gunter L.E."/>
            <person name="McDaniel S.F."/>
            <person name="Hoernstein S.N.W."/>
            <person name="Larsson A."/>
            <person name="Li F.W."/>
            <person name="Perroud P.F."/>
            <person name="Phillips J."/>
            <person name="Ranjan P."/>
            <person name="Rokshar D.S."/>
            <person name="Rothfels C.J."/>
            <person name="Schneider L."/>
            <person name="Shu S."/>
            <person name="Stevenson D.W."/>
            <person name="Thummler F."/>
            <person name="Tillich M."/>
            <person name="Villarreal Aguilar J.C."/>
            <person name="Widiez T."/>
            <person name="Wong G.K."/>
            <person name="Wymore A."/>
            <person name="Zhang Y."/>
            <person name="Zimmer A.D."/>
            <person name="Quatrano R.S."/>
            <person name="Mayer K.F.X."/>
            <person name="Goodstein D."/>
            <person name="Casacuberta J.M."/>
            <person name="Vandepoele K."/>
            <person name="Reski R."/>
            <person name="Cuming A.C."/>
            <person name="Tuskan G.A."/>
            <person name="Maumus F."/>
            <person name="Salse J."/>
            <person name="Schmutz J."/>
            <person name="Rensing S.A."/>
        </authorList>
    </citation>
    <scope>NUCLEOTIDE SEQUENCE [LARGE SCALE GENOMIC DNA]</scope>
    <source>
        <strain evidence="1 2">cv. Gransden 2004</strain>
    </source>
</reference>
<keyword evidence="2" id="KW-1185">Reference proteome</keyword>
<evidence type="ECO:0000313" key="1">
    <source>
        <dbReference type="EnsemblPlants" id="PAC:32963232.CDS.1"/>
    </source>
</evidence>
<proteinExistence type="predicted"/>
<name>A0A7I4EWD9_PHYPA</name>
<dbReference type="Proteomes" id="UP000006727">
    <property type="component" value="Chromosome 14"/>
</dbReference>
<organism evidence="1 2">
    <name type="scientific">Physcomitrium patens</name>
    <name type="common">Spreading-leaved earth moss</name>
    <name type="synonym">Physcomitrella patens</name>
    <dbReference type="NCBI Taxonomy" id="3218"/>
    <lineage>
        <taxon>Eukaryota</taxon>
        <taxon>Viridiplantae</taxon>
        <taxon>Streptophyta</taxon>
        <taxon>Embryophyta</taxon>
        <taxon>Bryophyta</taxon>
        <taxon>Bryophytina</taxon>
        <taxon>Bryopsida</taxon>
        <taxon>Funariidae</taxon>
        <taxon>Funariales</taxon>
        <taxon>Funariaceae</taxon>
        <taxon>Physcomitrium</taxon>
    </lineage>
</organism>
<dbReference type="EMBL" id="ABEU02000014">
    <property type="status" value="NOT_ANNOTATED_CDS"/>
    <property type="molecule type" value="Genomic_DNA"/>
</dbReference>
<reference evidence="1 2" key="1">
    <citation type="journal article" date="2008" name="Science">
        <title>The Physcomitrella genome reveals evolutionary insights into the conquest of land by plants.</title>
        <authorList>
            <person name="Rensing S."/>
            <person name="Lang D."/>
            <person name="Zimmer A."/>
            <person name="Terry A."/>
            <person name="Salamov A."/>
            <person name="Shapiro H."/>
            <person name="Nishiyama T."/>
            <person name="Perroud P.-F."/>
            <person name="Lindquist E."/>
            <person name="Kamisugi Y."/>
            <person name="Tanahashi T."/>
            <person name="Sakakibara K."/>
            <person name="Fujita T."/>
            <person name="Oishi K."/>
            <person name="Shin-I T."/>
            <person name="Kuroki Y."/>
            <person name="Toyoda A."/>
            <person name="Suzuki Y."/>
            <person name="Hashimoto A."/>
            <person name="Yamaguchi K."/>
            <person name="Sugano A."/>
            <person name="Kohara Y."/>
            <person name="Fujiyama A."/>
            <person name="Anterola A."/>
            <person name="Aoki S."/>
            <person name="Ashton N."/>
            <person name="Barbazuk W.B."/>
            <person name="Barker E."/>
            <person name="Bennetzen J."/>
            <person name="Bezanilla M."/>
            <person name="Blankenship R."/>
            <person name="Cho S.H."/>
            <person name="Dutcher S."/>
            <person name="Estelle M."/>
            <person name="Fawcett J.A."/>
            <person name="Gundlach H."/>
            <person name="Hanada K."/>
            <person name="Heyl A."/>
            <person name="Hicks K.A."/>
            <person name="Hugh J."/>
            <person name="Lohr M."/>
            <person name="Mayer K."/>
            <person name="Melkozernov A."/>
            <person name="Murata T."/>
            <person name="Nelson D."/>
            <person name="Pils B."/>
            <person name="Prigge M."/>
            <person name="Reiss B."/>
            <person name="Renner T."/>
            <person name="Rombauts S."/>
            <person name="Rushton P."/>
            <person name="Sanderfoot A."/>
            <person name="Schween G."/>
            <person name="Shiu S.-H."/>
            <person name="Stueber K."/>
            <person name="Theodoulou F.L."/>
            <person name="Tu H."/>
            <person name="Van de Peer Y."/>
            <person name="Verrier P.J."/>
            <person name="Waters E."/>
            <person name="Wood A."/>
            <person name="Yang L."/>
            <person name="Cove D."/>
            <person name="Cuming A."/>
            <person name="Hasebe M."/>
            <person name="Lucas S."/>
            <person name="Mishler D.B."/>
            <person name="Reski R."/>
            <person name="Grigoriev I."/>
            <person name="Quatrano R.S."/>
            <person name="Boore J.L."/>
        </authorList>
    </citation>
    <scope>NUCLEOTIDE SEQUENCE [LARGE SCALE GENOMIC DNA]</scope>
    <source>
        <strain evidence="1 2">cv. Gransden 2004</strain>
    </source>
</reference>
<dbReference type="EnsemblPlants" id="Pp3c14_23260V3.2">
    <property type="protein sequence ID" value="PAC:32963232.CDS.1"/>
    <property type="gene ID" value="Pp3c14_23260"/>
</dbReference>